<feature type="transmembrane region" description="Helical" evidence="1">
    <location>
        <begin position="123"/>
        <end position="144"/>
    </location>
</feature>
<keyword evidence="1" id="KW-0472">Membrane</keyword>
<dbReference type="GO" id="GO:0022857">
    <property type="term" value="F:transmembrane transporter activity"/>
    <property type="evidence" value="ECO:0007669"/>
    <property type="project" value="InterPro"/>
</dbReference>
<dbReference type="EMBL" id="CP021474">
    <property type="protein sequence ID" value="ARW19278.1"/>
    <property type="molecule type" value="Genomic_DNA"/>
</dbReference>
<gene>
    <name evidence="2" type="ORF">S100892_00689</name>
</gene>
<name>A0A1Y0VUI8_PEDPE</name>
<dbReference type="Pfam" id="PF12822">
    <property type="entry name" value="ECF_trnsprt"/>
    <property type="match status" value="1"/>
</dbReference>
<evidence type="ECO:0008006" key="4">
    <source>
        <dbReference type="Google" id="ProtNLM"/>
    </source>
</evidence>
<proteinExistence type="predicted"/>
<protein>
    <recommendedName>
        <fullName evidence="4">ECF transporter S component</fullName>
    </recommendedName>
</protein>
<dbReference type="AlphaFoldDB" id="A0A1Y0VUI8"/>
<feature type="transmembrane region" description="Helical" evidence="1">
    <location>
        <begin position="7"/>
        <end position="26"/>
    </location>
</feature>
<reference evidence="2 3" key="1">
    <citation type="submission" date="2017-05" db="EMBL/GenBank/DDBJ databases">
        <title>Genome sequence of Pediococcus pentosaceus strain SRCM100892.</title>
        <authorList>
            <person name="Cho S.H."/>
        </authorList>
    </citation>
    <scope>NUCLEOTIDE SEQUENCE [LARGE SCALE GENOMIC DNA]</scope>
    <source>
        <strain evidence="2 3">SRCM100892</strain>
    </source>
</reference>
<dbReference type="Gene3D" id="1.10.1760.20">
    <property type="match status" value="1"/>
</dbReference>
<feature type="transmembrane region" description="Helical" evidence="1">
    <location>
        <begin position="164"/>
        <end position="190"/>
    </location>
</feature>
<dbReference type="InterPro" id="IPR024529">
    <property type="entry name" value="ECF_trnsprt_substrate-spec"/>
</dbReference>
<accession>A0A1Y0VUI8</accession>
<organism evidence="2 3">
    <name type="scientific">Pediococcus pentosaceus</name>
    <dbReference type="NCBI Taxonomy" id="1255"/>
    <lineage>
        <taxon>Bacteria</taxon>
        <taxon>Bacillati</taxon>
        <taxon>Bacillota</taxon>
        <taxon>Bacilli</taxon>
        <taxon>Lactobacillales</taxon>
        <taxon>Lactobacillaceae</taxon>
        <taxon>Pediococcus</taxon>
    </lineage>
</organism>
<sequence length="207" mass="22284">MTRKTNAGKISILALFAAIIIIQNYVPLLGYIPVGIFVVTTIHITVVIAAIVLGPVDGAIVGGIWGIVDWIKALTLTASPFSNIVMANPMVSIVPRILIGLVTGLVVNWMIRINIKQQVTLIVGSIIGSLVNTSLVLSMIYIFFHNGSGIYAALNIQDLMPYLLTVAGVHGIPEAIAAGVIAPLISIPLLKYTKVGQERFRQYERKN</sequence>
<dbReference type="RefSeq" id="WP_061811922.1">
    <property type="nucleotide sequence ID" value="NZ_CP159489.1"/>
</dbReference>
<evidence type="ECO:0000313" key="2">
    <source>
        <dbReference type="EMBL" id="ARW19278.1"/>
    </source>
</evidence>
<keyword evidence="1" id="KW-0812">Transmembrane</keyword>
<evidence type="ECO:0000313" key="3">
    <source>
        <dbReference type="Proteomes" id="UP000196118"/>
    </source>
</evidence>
<keyword evidence="1" id="KW-1133">Transmembrane helix</keyword>
<evidence type="ECO:0000256" key="1">
    <source>
        <dbReference type="SAM" id="Phobius"/>
    </source>
</evidence>
<feature type="transmembrane region" description="Helical" evidence="1">
    <location>
        <begin position="93"/>
        <end position="111"/>
    </location>
</feature>
<dbReference type="Proteomes" id="UP000196118">
    <property type="component" value="Chromosome"/>
</dbReference>